<accession>A0AA50A6M5</accession>
<reference evidence="1" key="1">
    <citation type="submission" date="2023-04" db="EMBL/GenBank/DDBJ databases">
        <title>The human skin virome in hidradenitis suppurativa patients.</title>
        <authorList>
            <person name="Jansen D."/>
        </authorList>
    </citation>
    <scope>NUCLEOTIDE SEQUENCE</scope>
    <source>
        <strain evidence="1">VC1_JansenPhageB</strain>
    </source>
</reference>
<organism evidence="1">
    <name type="scientific">Actinobacteria phage HS02</name>
    <dbReference type="NCBI Taxonomy" id="3056388"/>
    <lineage>
        <taxon>Viruses</taxon>
    </lineage>
</organism>
<dbReference type="EMBL" id="OQ890312">
    <property type="protein sequence ID" value="WLJ25570.1"/>
    <property type="molecule type" value="Genomic_DNA"/>
</dbReference>
<proteinExistence type="predicted"/>
<evidence type="ECO:0000313" key="1">
    <source>
        <dbReference type="EMBL" id="WLJ25570.1"/>
    </source>
</evidence>
<sequence length="58" mass="6591">MPNPTDMPAHTADTYQGLALLAQEANFLMKRFLSHDYTEDAAVQLTEITLDRHDTKEN</sequence>
<protein>
    <submittedName>
        <fullName evidence="1">Uncharacterized protein</fullName>
    </submittedName>
</protein>
<name>A0AA50A6M5_9VIRU</name>